<dbReference type="PROSITE" id="PS01234">
    <property type="entry name" value="GATB"/>
    <property type="match status" value="1"/>
</dbReference>
<dbReference type="NCBIfam" id="TIGR00133">
    <property type="entry name" value="gatB"/>
    <property type="match status" value="1"/>
</dbReference>
<dbReference type="Proteomes" id="UP000305948">
    <property type="component" value="Unassembled WGS sequence"/>
</dbReference>
<dbReference type="PANTHER" id="PTHR11659">
    <property type="entry name" value="GLUTAMYL-TRNA GLN AMIDOTRANSFERASE SUBUNIT B MITOCHONDRIAL AND PROKARYOTIC PET112-RELATED"/>
    <property type="match status" value="1"/>
</dbReference>
<dbReference type="Pfam" id="PF02934">
    <property type="entry name" value="GatB_N"/>
    <property type="match status" value="1"/>
</dbReference>
<keyword evidence="3 7" id="KW-0547">Nucleotide-binding</keyword>
<dbReference type="SUPFAM" id="SSF55931">
    <property type="entry name" value="Glutamine synthetase/guanido kinase"/>
    <property type="match status" value="1"/>
</dbReference>
<dbReference type="NCBIfam" id="NF004014">
    <property type="entry name" value="PRK05477.1-4"/>
    <property type="match status" value="1"/>
</dbReference>
<feature type="domain" description="Asn/Gln amidotransferase" evidence="8">
    <location>
        <begin position="365"/>
        <end position="518"/>
    </location>
</feature>
<keyword evidence="5 7" id="KW-0648">Protein biosynthesis</keyword>
<evidence type="ECO:0000256" key="5">
    <source>
        <dbReference type="ARBA" id="ARBA00022917"/>
    </source>
</evidence>
<dbReference type="Pfam" id="PF02637">
    <property type="entry name" value="GatB_Yqey"/>
    <property type="match status" value="1"/>
</dbReference>
<keyword evidence="4 7" id="KW-0067">ATP-binding</keyword>
<keyword evidence="2 7" id="KW-0436">Ligase</keyword>
<dbReference type="InterPro" id="IPR017958">
    <property type="entry name" value="Gln-tRNA_amidoTrfase_suB_CS"/>
</dbReference>
<evidence type="ECO:0000313" key="10">
    <source>
        <dbReference type="Proteomes" id="UP000305948"/>
    </source>
</evidence>
<comment type="subunit">
    <text evidence="7">Subunit of the heterotrimeric GatCAB amidotransferase (AdT) complex, composed of A, B and C subunits.</text>
</comment>
<sequence>MRGGWQLRRVLPRTRLFSTIGEGGTDRRWPGWEVVVGLEVHAQIKSRSKLFSDSLTSDPSESHNTCVSPYDAAFPGTLPKLNSKCVDLTLRTAIALNSQIQRRSAFDRKHYFYADIPAGYQITQHYAPVAMGGHLDLETGRLVRIKQIQIEQDTGKSTFDARRRVSMIDLNRAGTGLMEIVSEPDMRSPEEAGVYLRTLQSILRSVGSSDGNMEQGSLRCDVNVSVNRPGEPSGTRCEVKNLNSVKFMQVAIACEVFRQIELLEKGEAVQQETRGFDEAGARTFSLRSKEDAPDYRYMPDPNLPLLLLDQSYVDRIRSTMPELPGETRARLLKQGLTVRDVDVLTSVDAGREVGFDGQLGEGAVVYFDAVAIGRNPKIVVNWITQDLLGQLAARNLTFKENPISTQQLGDLVDIVQNGSITGTSAKTLLRHMLDQRSAALPSELAREMSLFALPADGDSGSSELEQWCRDAMAAVPAETAAAKKGHSGVINRLVGRVMKMSRGRANALKAKEVLQSMLRGPD</sequence>
<evidence type="ECO:0000259" key="8">
    <source>
        <dbReference type="SMART" id="SM00845"/>
    </source>
</evidence>
<dbReference type="GO" id="GO:0005524">
    <property type="term" value="F:ATP binding"/>
    <property type="evidence" value="ECO:0007669"/>
    <property type="project" value="UniProtKB-KW"/>
</dbReference>
<keyword evidence="10" id="KW-1185">Reference proteome</keyword>
<dbReference type="EMBL" id="ML213504">
    <property type="protein sequence ID" value="TFK55405.1"/>
    <property type="molecule type" value="Genomic_DNA"/>
</dbReference>
<dbReference type="InterPro" id="IPR006075">
    <property type="entry name" value="Asn/Gln-tRNA_Trfase_suB/E_cat"/>
</dbReference>
<evidence type="ECO:0000256" key="4">
    <source>
        <dbReference type="ARBA" id="ARBA00022840"/>
    </source>
</evidence>
<dbReference type="GO" id="GO:0070681">
    <property type="term" value="P:glutaminyl-tRNAGln biosynthesis via transamidation"/>
    <property type="evidence" value="ECO:0007669"/>
    <property type="project" value="UniProtKB-UniRule"/>
</dbReference>
<dbReference type="InterPro" id="IPR003789">
    <property type="entry name" value="Asn/Gln_tRNA_amidoTrase-B-like"/>
</dbReference>
<dbReference type="InterPro" id="IPR023168">
    <property type="entry name" value="GatB_Yqey_C_2"/>
</dbReference>
<comment type="function">
    <text evidence="7">Allows the formation of correctly charged Gln-tRNA(Gln) through the transamidation of misacylated Glu-tRNA(Gln) in the mitochondria. The reaction takes place in the presence of glutamine and ATP through an activated gamma-phospho-Glu-tRNA(Gln).</text>
</comment>
<dbReference type="GO" id="GO:0050567">
    <property type="term" value="F:glutaminyl-tRNA synthase (glutamine-hydrolyzing) activity"/>
    <property type="evidence" value="ECO:0007669"/>
    <property type="project" value="UniProtKB-UniRule"/>
</dbReference>
<evidence type="ECO:0000256" key="6">
    <source>
        <dbReference type="ARBA" id="ARBA00047913"/>
    </source>
</evidence>
<name>A0A5C3NEK4_9AGAM</name>
<organism evidence="9 10">
    <name type="scientific">Heliocybe sulcata</name>
    <dbReference type="NCBI Taxonomy" id="5364"/>
    <lineage>
        <taxon>Eukaryota</taxon>
        <taxon>Fungi</taxon>
        <taxon>Dikarya</taxon>
        <taxon>Basidiomycota</taxon>
        <taxon>Agaricomycotina</taxon>
        <taxon>Agaricomycetes</taxon>
        <taxon>Gloeophyllales</taxon>
        <taxon>Gloeophyllaceae</taxon>
        <taxon>Heliocybe</taxon>
    </lineage>
</organism>
<accession>A0A5C3NEK4</accession>
<dbReference type="InterPro" id="IPR014746">
    <property type="entry name" value="Gln_synth/guanido_kin_cat_dom"/>
</dbReference>
<dbReference type="HAMAP" id="MF_00121">
    <property type="entry name" value="GatB"/>
    <property type="match status" value="1"/>
</dbReference>
<reference evidence="9 10" key="1">
    <citation type="journal article" date="2019" name="Nat. Ecol. Evol.">
        <title>Megaphylogeny resolves global patterns of mushroom evolution.</title>
        <authorList>
            <person name="Varga T."/>
            <person name="Krizsan K."/>
            <person name="Foldi C."/>
            <person name="Dima B."/>
            <person name="Sanchez-Garcia M."/>
            <person name="Sanchez-Ramirez S."/>
            <person name="Szollosi G.J."/>
            <person name="Szarkandi J.G."/>
            <person name="Papp V."/>
            <person name="Albert L."/>
            <person name="Andreopoulos W."/>
            <person name="Angelini C."/>
            <person name="Antonin V."/>
            <person name="Barry K.W."/>
            <person name="Bougher N.L."/>
            <person name="Buchanan P."/>
            <person name="Buyck B."/>
            <person name="Bense V."/>
            <person name="Catcheside P."/>
            <person name="Chovatia M."/>
            <person name="Cooper J."/>
            <person name="Damon W."/>
            <person name="Desjardin D."/>
            <person name="Finy P."/>
            <person name="Geml J."/>
            <person name="Haridas S."/>
            <person name="Hughes K."/>
            <person name="Justo A."/>
            <person name="Karasinski D."/>
            <person name="Kautmanova I."/>
            <person name="Kiss B."/>
            <person name="Kocsube S."/>
            <person name="Kotiranta H."/>
            <person name="LaButti K.M."/>
            <person name="Lechner B.E."/>
            <person name="Liimatainen K."/>
            <person name="Lipzen A."/>
            <person name="Lukacs Z."/>
            <person name="Mihaltcheva S."/>
            <person name="Morgado L.N."/>
            <person name="Niskanen T."/>
            <person name="Noordeloos M.E."/>
            <person name="Ohm R.A."/>
            <person name="Ortiz-Santana B."/>
            <person name="Ovrebo C."/>
            <person name="Racz N."/>
            <person name="Riley R."/>
            <person name="Savchenko A."/>
            <person name="Shiryaev A."/>
            <person name="Soop K."/>
            <person name="Spirin V."/>
            <person name="Szebenyi C."/>
            <person name="Tomsovsky M."/>
            <person name="Tulloss R.E."/>
            <person name="Uehling J."/>
            <person name="Grigoriev I.V."/>
            <person name="Vagvolgyi C."/>
            <person name="Papp T."/>
            <person name="Martin F.M."/>
            <person name="Miettinen O."/>
            <person name="Hibbett D.S."/>
            <person name="Nagy L.G."/>
        </authorList>
    </citation>
    <scope>NUCLEOTIDE SEQUENCE [LARGE SCALE GENOMIC DNA]</scope>
    <source>
        <strain evidence="9 10">OMC1185</strain>
    </source>
</reference>
<keyword evidence="9" id="KW-0808">Transferase</keyword>
<dbReference type="SMART" id="SM00845">
    <property type="entry name" value="GatB_Yqey"/>
    <property type="match status" value="1"/>
</dbReference>
<evidence type="ECO:0000256" key="1">
    <source>
        <dbReference type="ARBA" id="ARBA00005306"/>
    </source>
</evidence>
<comment type="subcellular location">
    <subcellularLocation>
        <location evidence="7">Mitochondrion</location>
    </subcellularLocation>
</comment>
<dbReference type="GO" id="GO:0032543">
    <property type="term" value="P:mitochondrial translation"/>
    <property type="evidence" value="ECO:0007669"/>
    <property type="project" value="UniProtKB-UniRule"/>
</dbReference>
<dbReference type="GO" id="GO:0016740">
    <property type="term" value="F:transferase activity"/>
    <property type="evidence" value="ECO:0007669"/>
    <property type="project" value="UniProtKB-KW"/>
</dbReference>
<dbReference type="GO" id="GO:0030956">
    <property type="term" value="C:glutamyl-tRNA(Gln) amidotransferase complex"/>
    <property type="evidence" value="ECO:0007669"/>
    <property type="project" value="UniProtKB-UniRule"/>
</dbReference>
<evidence type="ECO:0000256" key="3">
    <source>
        <dbReference type="ARBA" id="ARBA00022741"/>
    </source>
</evidence>
<dbReference type="STRING" id="5364.A0A5C3NEK4"/>
<dbReference type="GO" id="GO:0005739">
    <property type="term" value="C:mitochondrion"/>
    <property type="evidence" value="ECO:0007669"/>
    <property type="project" value="UniProtKB-SubCell"/>
</dbReference>
<keyword evidence="7" id="KW-0496">Mitochondrion</keyword>
<evidence type="ECO:0000313" key="9">
    <source>
        <dbReference type="EMBL" id="TFK55405.1"/>
    </source>
</evidence>
<evidence type="ECO:0000256" key="7">
    <source>
        <dbReference type="HAMAP-Rule" id="MF_03147"/>
    </source>
</evidence>
<dbReference type="OrthoDB" id="1722066at2759"/>
<gene>
    <name evidence="9" type="ORF">OE88DRAFT_1672007</name>
</gene>
<dbReference type="Gene3D" id="1.10.10.410">
    <property type="match status" value="1"/>
</dbReference>
<dbReference type="InterPro" id="IPR004413">
    <property type="entry name" value="GatB"/>
</dbReference>
<dbReference type="InterPro" id="IPR018027">
    <property type="entry name" value="Asn/Gln_amidotransferase"/>
</dbReference>
<dbReference type="PANTHER" id="PTHR11659:SF0">
    <property type="entry name" value="GLUTAMYL-TRNA(GLN) AMIDOTRANSFERASE SUBUNIT B, MITOCHONDRIAL"/>
    <property type="match status" value="1"/>
</dbReference>
<protein>
    <recommendedName>
        <fullName evidence="7">Glutamyl-tRNA(Gln) amidotransferase subunit B, mitochondrial</fullName>
        <shortName evidence="7">Glu-AdT subunit B</shortName>
        <ecNumber evidence="7">6.3.5.-</ecNumber>
    </recommendedName>
</protein>
<dbReference type="EC" id="6.3.5.-" evidence="7"/>
<dbReference type="AlphaFoldDB" id="A0A5C3NEK4"/>
<proteinExistence type="inferred from homology"/>
<evidence type="ECO:0000256" key="2">
    <source>
        <dbReference type="ARBA" id="ARBA00022598"/>
    </source>
</evidence>
<comment type="catalytic activity">
    <reaction evidence="6 7">
        <text>L-glutamyl-tRNA(Gln) + L-glutamine + ATP + H2O = L-glutaminyl-tRNA(Gln) + L-glutamate + ADP + phosphate + H(+)</text>
        <dbReference type="Rhea" id="RHEA:17521"/>
        <dbReference type="Rhea" id="RHEA-COMP:9681"/>
        <dbReference type="Rhea" id="RHEA-COMP:9684"/>
        <dbReference type="ChEBI" id="CHEBI:15377"/>
        <dbReference type="ChEBI" id="CHEBI:15378"/>
        <dbReference type="ChEBI" id="CHEBI:29985"/>
        <dbReference type="ChEBI" id="CHEBI:30616"/>
        <dbReference type="ChEBI" id="CHEBI:43474"/>
        <dbReference type="ChEBI" id="CHEBI:58359"/>
        <dbReference type="ChEBI" id="CHEBI:78520"/>
        <dbReference type="ChEBI" id="CHEBI:78521"/>
        <dbReference type="ChEBI" id="CHEBI:456216"/>
    </reaction>
</comment>
<comment type="similarity">
    <text evidence="1 7">Belongs to the GatB/GatE family. GatB subfamily.</text>
</comment>
<dbReference type="InterPro" id="IPR017959">
    <property type="entry name" value="Asn/Gln-tRNA_amidoTrfase_suB/E"/>
</dbReference>
<dbReference type="NCBIfam" id="NF004012">
    <property type="entry name" value="PRK05477.1-2"/>
    <property type="match status" value="1"/>
</dbReference>
<dbReference type="SUPFAM" id="SSF89095">
    <property type="entry name" value="GatB/YqeY motif"/>
    <property type="match status" value="1"/>
</dbReference>